<evidence type="ECO:0000256" key="3">
    <source>
        <dbReference type="ARBA" id="ARBA00022475"/>
    </source>
</evidence>
<feature type="transmembrane region" description="Helical" evidence="7">
    <location>
        <begin position="468"/>
        <end position="493"/>
    </location>
</feature>
<protein>
    <submittedName>
        <fullName evidence="8">Uncharacterized membrane protein YccC</fullName>
    </submittedName>
</protein>
<dbReference type="STRING" id="1002526.SAMN05216578_104231"/>
<keyword evidence="5 7" id="KW-1133">Transmembrane helix</keyword>
<dbReference type="InterPro" id="IPR006726">
    <property type="entry name" value="PHBA_efflux_AaeB/fusaric-R"/>
</dbReference>
<evidence type="ECO:0000256" key="7">
    <source>
        <dbReference type="SAM" id="Phobius"/>
    </source>
</evidence>
<evidence type="ECO:0000256" key="5">
    <source>
        <dbReference type="ARBA" id="ARBA00022989"/>
    </source>
</evidence>
<dbReference type="PANTHER" id="PTHR30509:SF9">
    <property type="entry name" value="MULTIDRUG RESISTANCE PROTEIN MDTO"/>
    <property type="match status" value="1"/>
</dbReference>
<reference evidence="8 9" key="1">
    <citation type="submission" date="2016-10" db="EMBL/GenBank/DDBJ databases">
        <authorList>
            <person name="de Groot N.N."/>
        </authorList>
    </citation>
    <scope>NUCLEOTIDE SEQUENCE [LARGE SCALE GENOMIC DNA]</scope>
    <source>
        <strain evidence="8 9">JCM 18415</strain>
    </source>
</reference>
<keyword evidence="6 7" id="KW-0472">Membrane</keyword>
<dbReference type="GO" id="GO:0005886">
    <property type="term" value="C:plasma membrane"/>
    <property type="evidence" value="ECO:0007669"/>
    <property type="project" value="UniProtKB-SubCell"/>
</dbReference>
<evidence type="ECO:0000256" key="6">
    <source>
        <dbReference type="ARBA" id="ARBA00023136"/>
    </source>
</evidence>
<keyword evidence="4 7" id="KW-0812">Transmembrane</keyword>
<organism evidence="8 9">
    <name type="scientific">Halopseudomonas formosensis</name>
    <dbReference type="NCBI Taxonomy" id="1002526"/>
    <lineage>
        <taxon>Bacteria</taxon>
        <taxon>Pseudomonadati</taxon>
        <taxon>Pseudomonadota</taxon>
        <taxon>Gammaproteobacteria</taxon>
        <taxon>Pseudomonadales</taxon>
        <taxon>Pseudomonadaceae</taxon>
        <taxon>Halopseudomonas</taxon>
    </lineage>
</organism>
<sequence>MSKVRAITPWLARRGFDVARMGFGLRTALASCLALVVAWLMGLEHPQWAAMTVWAVSQPVRGMLVEKSLFRALGTLIGTLFGVVLVVVAGDNLPLLVLSLSLWIGLCVGIGNLLSGLVSYGALLSGYSATMVALLNTQQPAGQIFALGSDRMLTVMTGVLVGLLVGLIFTPRNAEDHAALRVRRTTSDILRAMAAAFAGDTTETRADKAHRLLERIASAEQLFDIKAAGSVRSHRSVRALRALVQAQVGAAYWIRSARHLNQDEHMASALCEAARILEENAPADKVLCALEAALACSTDRATADVLRQLLDSQREHLATEGDDTGMTAIRNRVVLHRDWVGARQAAVRAFGLLLLIGVVWILSGWSVGAYVMLGASVMITLFSTFEAPSRVMGHIFIWQSIAALAALSCHWLLWPLATSEWQLIALLSPFILLIVPFFAHPRLASGSLDYVMALLLLSHPVLPLERTFADSLVIAAAVVSGPLLAYIAFRFVWPADARRRRQHLTGMMLNELAGMARNPMAPARHQVWRVRLHHRLLKLIQSVNRSAEPLQPATSAALAVLAIGDAIQQLHLLKAGTDLPRPLQRRVTMALLRLEHLPENPQAAVRSLQKVATLLQQMGHPAAWDVDNAARGIATNLAFFQRH</sequence>
<proteinExistence type="predicted"/>
<evidence type="ECO:0000313" key="8">
    <source>
        <dbReference type="EMBL" id="SFQ81449.1"/>
    </source>
</evidence>
<feature type="transmembrane region" description="Helical" evidence="7">
    <location>
        <begin position="69"/>
        <end position="88"/>
    </location>
</feature>
<feature type="transmembrane region" description="Helical" evidence="7">
    <location>
        <begin position="21"/>
        <end position="41"/>
    </location>
</feature>
<dbReference type="OrthoDB" id="9807111at2"/>
<dbReference type="Pfam" id="PF04632">
    <property type="entry name" value="FUSC"/>
    <property type="match status" value="1"/>
</dbReference>
<dbReference type="RefSeq" id="WP_090538637.1">
    <property type="nucleotide sequence ID" value="NZ_FOYD01000004.1"/>
</dbReference>
<accession>A0A1I6BKI0</accession>
<dbReference type="AlphaFoldDB" id="A0A1I6BKI0"/>
<feature type="transmembrane region" description="Helical" evidence="7">
    <location>
        <begin position="420"/>
        <end position="439"/>
    </location>
</feature>
<feature type="transmembrane region" description="Helical" evidence="7">
    <location>
        <begin position="152"/>
        <end position="171"/>
    </location>
</feature>
<keyword evidence="3" id="KW-1003">Cell membrane</keyword>
<dbReference type="EMBL" id="FOYD01000004">
    <property type="protein sequence ID" value="SFQ81449.1"/>
    <property type="molecule type" value="Genomic_DNA"/>
</dbReference>
<evidence type="ECO:0000256" key="2">
    <source>
        <dbReference type="ARBA" id="ARBA00022448"/>
    </source>
</evidence>
<feature type="transmembrane region" description="Helical" evidence="7">
    <location>
        <begin position="345"/>
        <end position="363"/>
    </location>
</feature>
<evidence type="ECO:0000256" key="1">
    <source>
        <dbReference type="ARBA" id="ARBA00004651"/>
    </source>
</evidence>
<name>A0A1I6BKI0_9GAMM</name>
<evidence type="ECO:0000256" key="4">
    <source>
        <dbReference type="ARBA" id="ARBA00022692"/>
    </source>
</evidence>
<dbReference type="PANTHER" id="PTHR30509">
    <property type="entry name" value="P-HYDROXYBENZOIC ACID EFFLUX PUMP SUBUNIT-RELATED"/>
    <property type="match status" value="1"/>
</dbReference>
<dbReference type="Proteomes" id="UP000242815">
    <property type="component" value="Unassembled WGS sequence"/>
</dbReference>
<evidence type="ECO:0000313" key="9">
    <source>
        <dbReference type="Proteomes" id="UP000242815"/>
    </source>
</evidence>
<feature type="transmembrane region" description="Helical" evidence="7">
    <location>
        <begin position="395"/>
        <end position="414"/>
    </location>
</feature>
<feature type="transmembrane region" description="Helical" evidence="7">
    <location>
        <begin position="95"/>
        <end position="118"/>
    </location>
</feature>
<keyword evidence="2" id="KW-0813">Transport</keyword>
<gene>
    <name evidence="8" type="ORF">SAMN05216578_104231</name>
</gene>
<dbReference type="GO" id="GO:0022857">
    <property type="term" value="F:transmembrane transporter activity"/>
    <property type="evidence" value="ECO:0007669"/>
    <property type="project" value="InterPro"/>
</dbReference>
<comment type="subcellular location">
    <subcellularLocation>
        <location evidence="1">Cell membrane</location>
        <topology evidence="1">Multi-pass membrane protein</topology>
    </subcellularLocation>
</comment>